<proteinExistence type="predicted"/>
<dbReference type="OrthoDB" id="2307059at2759"/>
<dbReference type="Proteomes" id="UP000439903">
    <property type="component" value="Unassembled WGS sequence"/>
</dbReference>
<organism evidence="1 2">
    <name type="scientific">Gigaspora margarita</name>
    <dbReference type="NCBI Taxonomy" id="4874"/>
    <lineage>
        <taxon>Eukaryota</taxon>
        <taxon>Fungi</taxon>
        <taxon>Fungi incertae sedis</taxon>
        <taxon>Mucoromycota</taxon>
        <taxon>Glomeromycotina</taxon>
        <taxon>Glomeromycetes</taxon>
        <taxon>Diversisporales</taxon>
        <taxon>Gigasporaceae</taxon>
        <taxon>Gigaspora</taxon>
    </lineage>
</organism>
<evidence type="ECO:0000313" key="1">
    <source>
        <dbReference type="EMBL" id="KAF0451412.1"/>
    </source>
</evidence>
<sequence length="79" mass="8815">MANPEHRAIISYLFKQFDLPNNGVDIDLPIEVYSKPYHFNPTSYGDKIALDVMICPSEVHVPQPSIPYSGPLSSNVNVL</sequence>
<name>A0A8H3XGG7_GIGMA</name>
<keyword evidence="2" id="KW-1185">Reference proteome</keyword>
<dbReference type="EMBL" id="WTPW01001171">
    <property type="protein sequence ID" value="KAF0451412.1"/>
    <property type="molecule type" value="Genomic_DNA"/>
</dbReference>
<gene>
    <name evidence="1" type="ORF">F8M41_002038</name>
</gene>
<accession>A0A8H3XGG7</accession>
<protein>
    <submittedName>
        <fullName evidence="1">Uncharacterized protein</fullName>
    </submittedName>
</protein>
<evidence type="ECO:0000313" key="2">
    <source>
        <dbReference type="Proteomes" id="UP000439903"/>
    </source>
</evidence>
<comment type="caution">
    <text evidence="1">The sequence shown here is derived from an EMBL/GenBank/DDBJ whole genome shotgun (WGS) entry which is preliminary data.</text>
</comment>
<dbReference type="AlphaFoldDB" id="A0A8H3XGG7"/>
<reference evidence="1 2" key="1">
    <citation type="journal article" date="2019" name="Environ. Microbiol.">
        <title>At the nexus of three kingdoms: the genome of the mycorrhizal fungus Gigaspora margarita provides insights into plant, endobacterial and fungal interactions.</title>
        <authorList>
            <person name="Venice F."/>
            <person name="Ghignone S."/>
            <person name="Salvioli di Fossalunga A."/>
            <person name="Amselem J."/>
            <person name="Novero M."/>
            <person name="Xianan X."/>
            <person name="Sedzielewska Toro K."/>
            <person name="Morin E."/>
            <person name="Lipzen A."/>
            <person name="Grigoriev I.V."/>
            <person name="Henrissat B."/>
            <person name="Martin F.M."/>
            <person name="Bonfante P."/>
        </authorList>
    </citation>
    <scope>NUCLEOTIDE SEQUENCE [LARGE SCALE GENOMIC DNA]</scope>
    <source>
        <strain evidence="1 2">BEG34</strain>
    </source>
</reference>